<gene>
    <name evidence="2" type="ORF">JFN91_06700</name>
</gene>
<name>A0ABS0YC62_9BACT</name>
<protein>
    <submittedName>
        <fullName evidence="2">Uncharacterized protein</fullName>
    </submittedName>
</protein>
<evidence type="ECO:0000256" key="1">
    <source>
        <dbReference type="SAM" id="MobiDB-lite"/>
    </source>
</evidence>
<accession>A0ABS0YC62</accession>
<keyword evidence="3" id="KW-1185">Reference proteome</keyword>
<dbReference type="RefSeq" id="WP_199388443.1">
    <property type="nucleotide sequence ID" value="NZ_JAEMHL010000003.1"/>
</dbReference>
<proteinExistence type="predicted"/>
<evidence type="ECO:0000313" key="3">
    <source>
        <dbReference type="Proteomes" id="UP000614714"/>
    </source>
</evidence>
<sequence>MELKVVINIKKGPAGSLRLEIDAATSGVDVIEALNKSVGRSIEARFELPEETTGRRAKGERQPTSHPPEGLTDCAHGSYWFPKKGKDR</sequence>
<dbReference type="Proteomes" id="UP000614714">
    <property type="component" value="Unassembled WGS sequence"/>
</dbReference>
<feature type="compositionally biased region" description="Basic and acidic residues" evidence="1">
    <location>
        <begin position="47"/>
        <end position="63"/>
    </location>
</feature>
<evidence type="ECO:0000313" key="2">
    <source>
        <dbReference type="EMBL" id="MBJ6749898.1"/>
    </source>
</evidence>
<organism evidence="2 3">
    <name type="scientific">Geomonas anaerohicana</name>
    <dbReference type="NCBI Taxonomy" id="2798583"/>
    <lineage>
        <taxon>Bacteria</taxon>
        <taxon>Pseudomonadati</taxon>
        <taxon>Thermodesulfobacteriota</taxon>
        <taxon>Desulfuromonadia</taxon>
        <taxon>Geobacterales</taxon>
        <taxon>Geobacteraceae</taxon>
        <taxon>Geomonas</taxon>
    </lineage>
</organism>
<comment type="caution">
    <text evidence="2">The sequence shown here is derived from an EMBL/GenBank/DDBJ whole genome shotgun (WGS) entry which is preliminary data.</text>
</comment>
<feature type="region of interest" description="Disordered" evidence="1">
    <location>
        <begin position="47"/>
        <end position="88"/>
    </location>
</feature>
<reference evidence="2 3" key="1">
    <citation type="submission" date="2020-12" db="EMBL/GenBank/DDBJ databases">
        <title>Geomonas sp. Red421, isolated from paddy soil.</title>
        <authorList>
            <person name="Xu Z."/>
            <person name="Zhang Z."/>
            <person name="Masuda Y."/>
            <person name="Itoh H."/>
            <person name="Senoo K."/>
        </authorList>
    </citation>
    <scope>NUCLEOTIDE SEQUENCE [LARGE SCALE GENOMIC DNA]</scope>
    <source>
        <strain evidence="2 3">Red421</strain>
    </source>
</reference>
<dbReference type="EMBL" id="JAEMHL010000003">
    <property type="protein sequence ID" value="MBJ6749898.1"/>
    <property type="molecule type" value="Genomic_DNA"/>
</dbReference>